<organism evidence="9">
    <name type="scientific">uncultured Rubellimicrobium sp</name>
    <dbReference type="NCBI Taxonomy" id="543078"/>
    <lineage>
        <taxon>Bacteria</taxon>
        <taxon>Pseudomonadati</taxon>
        <taxon>Pseudomonadota</taxon>
        <taxon>Alphaproteobacteria</taxon>
        <taxon>Rhodobacterales</taxon>
        <taxon>Roseobacteraceae</taxon>
        <taxon>Rubellimicrobium</taxon>
        <taxon>environmental samples</taxon>
    </lineage>
</organism>
<proteinExistence type="predicted"/>
<feature type="domain" description="Signal transduction histidine kinase HWE region" evidence="8">
    <location>
        <begin position="1"/>
        <end position="43"/>
    </location>
</feature>
<dbReference type="GO" id="GO:0005524">
    <property type="term" value="F:ATP binding"/>
    <property type="evidence" value="ECO:0007669"/>
    <property type="project" value="UniProtKB-KW"/>
</dbReference>
<evidence type="ECO:0000256" key="3">
    <source>
        <dbReference type="ARBA" id="ARBA00022553"/>
    </source>
</evidence>
<evidence type="ECO:0000256" key="5">
    <source>
        <dbReference type="ARBA" id="ARBA00022741"/>
    </source>
</evidence>
<reference evidence="9" key="1">
    <citation type="submission" date="2020-02" db="EMBL/GenBank/DDBJ databases">
        <authorList>
            <person name="Meier V. D."/>
        </authorList>
    </citation>
    <scope>NUCLEOTIDE SEQUENCE</scope>
    <source>
        <strain evidence="9">AVDCRST_MAG15</strain>
    </source>
</reference>
<comment type="catalytic activity">
    <reaction evidence="1">
        <text>ATP + protein L-histidine = ADP + protein N-phospho-L-histidine.</text>
        <dbReference type="EC" id="2.7.13.3"/>
    </reaction>
</comment>
<dbReference type="InterPro" id="IPR011102">
    <property type="entry name" value="Sig_transdc_His_kinase_HWE"/>
</dbReference>
<evidence type="ECO:0000256" key="6">
    <source>
        <dbReference type="ARBA" id="ARBA00022777"/>
    </source>
</evidence>
<evidence type="ECO:0000259" key="8">
    <source>
        <dbReference type="Pfam" id="PF07536"/>
    </source>
</evidence>
<evidence type="ECO:0000256" key="4">
    <source>
        <dbReference type="ARBA" id="ARBA00022679"/>
    </source>
</evidence>
<dbReference type="PANTHER" id="PTHR41523:SF7">
    <property type="entry name" value="HISTIDINE KINASE"/>
    <property type="match status" value="1"/>
</dbReference>
<dbReference type="EC" id="2.7.13.3" evidence="2"/>
<keyword evidence="3" id="KW-0597">Phosphoprotein</keyword>
<keyword evidence="5" id="KW-0547">Nucleotide-binding</keyword>
<dbReference type="Gene3D" id="3.30.565.10">
    <property type="entry name" value="Histidine kinase-like ATPase, C-terminal domain"/>
    <property type="match status" value="1"/>
</dbReference>
<protein>
    <recommendedName>
        <fullName evidence="2">histidine kinase</fullName>
        <ecNumber evidence="2">2.7.13.3</ecNumber>
    </recommendedName>
</protein>
<keyword evidence="4" id="KW-0808">Transferase</keyword>
<dbReference type="AlphaFoldDB" id="A0A6J4PV97"/>
<sequence length="156" mass="16584">MALAAAHDLLTRANWEAADLGAAVRAALEPFDQEHRFEVAGPDLRVRPQAAVNLTLALHELATNASKYGALSNKTGTVTVTWDVSEAEPPMFRLLWRESGGPEVTAPSRSGFGSRLIQRGLSGELGGPAVLDFARDGLVCSIEAPIANLQAQPEKV</sequence>
<keyword evidence="6" id="KW-0418">Kinase</keyword>
<name>A0A6J4PV97_9RHOB</name>
<keyword evidence="7" id="KW-0067">ATP-binding</keyword>
<evidence type="ECO:0000256" key="1">
    <source>
        <dbReference type="ARBA" id="ARBA00000085"/>
    </source>
</evidence>
<evidence type="ECO:0000313" key="9">
    <source>
        <dbReference type="EMBL" id="CAA9426512.1"/>
    </source>
</evidence>
<dbReference type="PANTHER" id="PTHR41523">
    <property type="entry name" value="TWO-COMPONENT SYSTEM SENSOR PROTEIN"/>
    <property type="match status" value="1"/>
</dbReference>
<dbReference type="InterPro" id="IPR036890">
    <property type="entry name" value="HATPase_C_sf"/>
</dbReference>
<dbReference type="GO" id="GO:0004673">
    <property type="term" value="F:protein histidine kinase activity"/>
    <property type="evidence" value="ECO:0007669"/>
    <property type="project" value="UniProtKB-EC"/>
</dbReference>
<dbReference type="SUPFAM" id="SSF55874">
    <property type="entry name" value="ATPase domain of HSP90 chaperone/DNA topoisomerase II/histidine kinase"/>
    <property type="match status" value="1"/>
</dbReference>
<dbReference type="Pfam" id="PF07536">
    <property type="entry name" value="HWE_HK"/>
    <property type="match status" value="1"/>
</dbReference>
<dbReference type="EMBL" id="CADCUU010000379">
    <property type="protein sequence ID" value="CAA9426512.1"/>
    <property type="molecule type" value="Genomic_DNA"/>
</dbReference>
<accession>A0A6J4PV97</accession>
<evidence type="ECO:0000256" key="7">
    <source>
        <dbReference type="ARBA" id="ARBA00022840"/>
    </source>
</evidence>
<evidence type="ECO:0000256" key="2">
    <source>
        <dbReference type="ARBA" id="ARBA00012438"/>
    </source>
</evidence>
<gene>
    <name evidence="9" type="ORF">AVDCRST_MAG15-2578</name>
</gene>